<keyword evidence="3" id="KW-1185">Reference proteome</keyword>
<evidence type="ECO:0000256" key="1">
    <source>
        <dbReference type="SAM" id="MobiDB-lite"/>
    </source>
</evidence>
<accession>A0A918FIV7</accession>
<proteinExistence type="predicted"/>
<sequence length="56" mass="5971">MVSMVARISKGPSRTGVRYGTAHIPDVLSGSRRGRHECSLRLDVLGGGQPTFSNSD</sequence>
<dbReference type="EMBL" id="BMSX01000018">
    <property type="protein sequence ID" value="GGR40727.1"/>
    <property type="molecule type" value="Genomic_DNA"/>
</dbReference>
<evidence type="ECO:0000313" key="3">
    <source>
        <dbReference type="Proteomes" id="UP000658320"/>
    </source>
</evidence>
<protein>
    <submittedName>
        <fullName evidence="2">Uncharacterized protein</fullName>
    </submittedName>
</protein>
<gene>
    <name evidence="2" type="ORF">GCM10010251_66980</name>
</gene>
<name>A0A918FIV7_9ACTN</name>
<dbReference type="AlphaFoldDB" id="A0A918FIV7"/>
<feature type="region of interest" description="Disordered" evidence="1">
    <location>
        <begin position="1"/>
        <end position="20"/>
    </location>
</feature>
<organism evidence="2 3">
    <name type="scientific">Streptomyces aurantiogriseus</name>
    <dbReference type="NCBI Taxonomy" id="66870"/>
    <lineage>
        <taxon>Bacteria</taxon>
        <taxon>Bacillati</taxon>
        <taxon>Actinomycetota</taxon>
        <taxon>Actinomycetes</taxon>
        <taxon>Kitasatosporales</taxon>
        <taxon>Streptomycetaceae</taxon>
        <taxon>Streptomyces</taxon>
    </lineage>
</organism>
<comment type="caution">
    <text evidence="2">The sequence shown here is derived from an EMBL/GenBank/DDBJ whole genome shotgun (WGS) entry which is preliminary data.</text>
</comment>
<evidence type="ECO:0000313" key="2">
    <source>
        <dbReference type="EMBL" id="GGR40727.1"/>
    </source>
</evidence>
<reference evidence="2" key="2">
    <citation type="submission" date="2020-09" db="EMBL/GenBank/DDBJ databases">
        <authorList>
            <person name="Sun Q."/>
            <person name="Ohkuma M."/>
        </authorList>
    </citation>
    <scope>NUCLEOTIDE SEQUENCE</scope>
    <source>
        <strain evidence="2">JCM 4346</strain>
    </source>
</reference>
<reference evidence="2" key="1">
    <citation type="journal article" date="2014" name="Int. J. Syst. Evol. Microbiol.">
        <title>Complete genome sequence of Corynebacterium casei LMG S-19264T (=DSM 44701T), isolated from a smear-ripened cheese.</title>
        <authorList>
            <consortium name="US DOE Joint Genome Institute (JGI-PGF)"/>
            <person name="Walter F."/>
            <person name="Albersmeier A."/>
            <person name="Kalinowski J."/>
            <person name="Ruckert C."/>
        </authorList>
    </citation>
    <scope>NUCLEOTIDE SEQUENCE</scope>
    <source>
        <strain evidence="2">JCM 4346</strain>
    </source>
</reference>
<dbReference type="Proteomes" id="UP000658320">
    <property type="component" value="Unassembled WGS sequence"/>
</dbReference>